<feature type="transmembrane region" description="Helical" evidence="6">
    <location>
        <begin position="12"/>
        <end position="34"/>
    </location>
</feature>
<dbReference type="PANTHER" id="PTHR32196">
    <property type="entry name" value="ABC TRANSPORTER PERMEASE PROTEIN YPHD-RELATED-RELATED"/>
    <property type="match status" value="1"/>
</dbReference>
<dbReference type="EMBL" id="FQXM01000005">
    <property type="protein sequence ID" value="SHH42701.1"/>
    <property type="molecule type" value="Genomic_DNA"/>
</dbReference>
<feature type="transmembrane region" description="Helical" evidence="6">
    <location>
        <begin position="72"/>
        <end position="100"/>
    </location>
</feature>
<feature type="transmembrane region" description="Helical" evidence="6">
    <location>
        <begin position="261"/>
        <end position="281"/>
    </location>
</feature>
<evidence type="ECO:0000256" key="1">
    <source>
        <dbReference type="ARBA" id="ARBA00004651"/>
    </source>
</evidence>
<reference evidence="7 8" key="1">
    <citation type="submission" date="2016-11" db="EMBL/GenBank/DDBJ databases">
        <authorList>
            <person name="Jaros S."/>
            <person name="Januszkiewicz K."/>
            <person name="Wedrychowicz H."/>
        </authorList>
    </citation>
    <scope>NUCLEOTIDE SEQUENCE [LARGE SCALE GENOMIC DNA]</scope>
    <source>
        <strain evidence="7 8">DSM 8605</strain>
    </source>
</reference>
<feature type="transmembrane region" description="Helical" evidence="6">
    <location>
        <begin position="235"/>
        <end position="254"/>
    </location>
</feature>
<keyword evidence="8" id="KW-1185">Reference proteome</keyword>
<keyword evidence="2" id="KW-1003">Cell membrane</keyword>
<evidence type="ECO:0000256" key="4">
    <source>
        <dbReference type="ARBA" id="ARBA00022989"/>
    </source>
</evidence>
<evidence type="ECO:0000313" key="7">
    <source>
        <dbReference type="EMBL" id="SHH42701.1"/>
    </source>
</evidence>
<evidence type="ECO:0000256" key="3">
    <source>
        <dbReference type="ARBA" id="ARBA00022692"/>
    </source>
</evidence>
<name>A0A1M5SVV9_9CLOT</name>
<organism evidence="7 8">
    <name type="scientific">Clostridium grantii DSM 8605</name>
    <dbReference type="NCBI Taxonomy" id="1121316"/>
    <lineage>
        <taxon>Bacteria</taxon>
        <taxon>Bacillati</taxon>
        <taxon>Bacillota</taxon>
        <taxon>Clostridia</taxon>
        <taxon>Eubacteriales</taxon>
        <taxon>Clostridiaceae</taxon>
        <taxon>Clostridium</taxon>
    </lineage>
</organism>
<evidence type="ECO:0000256" key="6">
    <source>
        <dbReference type="SAM" id="Phobius"/>
    </source>
</evidence>
<dbReference type="InterPro" id="IPR001851">
    <property type="entry name" value="ABC_transp_permease"/>
</dbReference>
<dbReference type="GO" id="GO:0005886">
    <property type="term" value="C:plasma membrane"/>
    <property type="evidence" value="ECO:0007669"/>
    <property type="project" value="UniProtKB-SubCell"/>
</dbReference>
<dbReference type="STRING" id="1121316.SAMN02745207_01069"/>
<dbReference type="RefSeq" id="WP_073337404.1">
    <property type="nucleotide sequence ID" value="NZ_FQXM01000005.1"/>
</dbReference>
<dbReference type="AlphaFoldDB" id="A0A1M5SVV9"/>
<proteinExistence type="predicted"/>
<evidence type="ECO:0000256" key="2">
    <source>
        <dbReference type="ARBA" id="ARBA00022475"/>
    </source>
</evidence>
<protein>
    <submittedName>
        <fullName evidence="7">Ribose transport system permease protein</fullName>
    </submittedName>
</protein>
<feature type="transmembrane region" description="Helical" evidence="6">
    <location>
        <begin position="205"/>
        <end position="229"/>
    </location>
</feature>
<feature type="transmembrane region" description="Helical" evidence="6">
    <location>
        <begin position="287"/>
        <end position="311"/>
    </location>
</feature>
<sequence length="323" mass="34019">MFKKINLGDIILLAFFIILLIFMSIMSPIFFTFNNIIAITEQMSELGIIALGMTVIVLSSGLDLSIGSITGLSAVVIGFCFSSGINIGLSMILGLSVAVLCGAINGFFIAKIGVSSILVTLGTMVLFNGIALAISRGNAISGFPQSYYFIGQGHLGFIPIQTLIFIILATITSIILKKTPLGRKIYFVGSNPVVAKYSGINITKVLMFVYMYAALLCGISCIVITSRVATARADIGAVYLLQSIAAVVLGGTSINGGEGSIMGTIIGVCIFGVLANGFNLIGVSPFIQTFMMGFILIFVLLTNSISSSIGITTSNKKNLKKLL</sequence>
<keyword evidence="3 6" id="KW-0812">Transmembrane</keyword>
<gene>
    <name evidence="7" type="ORF">SAMN02745207_01069</name>
</gene>
<accession>A0A1M5SVV9</accession>
<evidence type="ECO:0000256" key="5">
    <source>
        <dbReference type="ARBA" id="ARBA00023136"/>
    </source>
</evidence>
<feature type="transmembrane region" description="Helical" evidence="6">
    <location>
        <begin position="46"/>
        <end position="66"/>
    </location>
</feature>
<feature type="transmembrane region" description="Helical" evidence="6">
    <location>
        <begin position="154"/>
        <end position="176"/>
    </location>
</feature>
<comment type="subcellular location">
    <subcellularLocation>
        <location evidence="1">Cell membrane</location>
        <topology evidence="1">Multi-pass membrane protein</topology>
    </subcellularLocation>
</comment>
<dbReference type="CDD" id="cd06579">
    <property type="entry name" value="TM_PBP1_transp_AraH_like"/>
    <property type="match status" value="1"/>
</dbReference>
<dbReference type="Proteomes" id="UP000184447">
    <property type="component" value="Unassembled WGS sequence"/>
</dbReference>
<dbReference type="Pfam" id="PF02653">
    <property type="entry name" value="BPD_transp_2"/>
    <property type="match status" value="1"/>
</dbReference>
<evidence type="ECO:0000313" key="8">
    <source>
        <dbReference type="Proteomes" id="UP000184447"/>
    </source>
</evidence>
<keyword evidence="4 6" id="KW-1133">Transmembrane helix</keyword>
<keyword evidence="5 6" id="KW-0472">Membrane</keyword>
<feature type="transmembrane region" description="Helical" evidence="6">
    <location>
        <begin position="112"/>
        <end position="134"/>
    </location>
</feature>
<dbReference type="GO" id="GO:0022857">
    <property type="term" value="F:transmembrane transporter activity"/>
    <property type="evidence" value="ECO:0007669"/>
    <property type="project" value="InterPro"/>
</dbReference>